<dbReference type="PANTHER" id="PTHR14920">
    <property type="entry name" value="OSMOTIC AVOIDANCE ABNORMAL PROTEIN 1/WD REPEAT MEMBRANE PROTEIN"/>
    <property type="match status" value="1"/>
</dbReference>
<evidence type="ECO:0000256" key="5">
    <source>
        <dbReference type="ARBA" id="ARBA00022794"/>
    </source>
</evidence>
<dbReference type="InterPro" id="IPR015943">
    <property type="entry name" value="WD40/YVTN_repeat-like_dom_sf"/>
</dbReference>
<dbReference type="GO" id="GO:0035721">
    <property type="term" value="P:intraciliary retrograde transport"/>
    <property type="evidence" value="ECO:0007669"/>
    <property type="project" value="InterPro"/>
</dbReference>
<evidence type="ECO:0000259" key="10">
    <source>
        <dbReference type="Pfam" id="PF15911"/>
    </source>
</evidence>
<keyword evidence="2" id="KW-0963">Cytoplasm</keyword>
<keyword evidence="4" id="KW-0677">Repeat</keyword>
<accession>A0A814CCB2</accession>
<dbReference type="SUPFAM" id="SSF69322">
    <property type="entry name" value="Tricorn protease domain 2"/>
    <property type="match status" value="1"/>
</dbReference>
<dbReference type="EMBL" id="CAJNOG010000099">
    <property type="protein sequence ID" value="CAF0939588.1"/>
    <property type="molecule type" value="Genomic_DNA"/>
</dbReference>
<dbReference type="Proteomes" id="UP000663845">
    <property type="component" value="Unassembled WGS sequence"/>
</dbReference>
<evidence type="ECO:0000259" key="12">
    <source>
        <dbReference type="Pfam" id="PF23389"/>
    </source>
</evidence>
<dbReference type="FunFam" id="2.130.10.10:FF:000242">
    <property type="entry name" value="WD repeat domain 19, isoform CRA_a"/>
    <property type="match status" value="1"/>
</dbReference>
<evidence type="ECO:0000256" key="3">
    <source>
        <dbReference type="ARBA" id="ARBA00022574"/>
    </source>
</evidence>
<dbReference type="InterPro" id="IPR056168">
    <property type="entry name" value="TPR_IF140/IFT172/WDR19"/>
</dbReference>
<evidence type="ECO:0000256" key="7">
    <source>
        <dbReference type="ARBA" id="ARBA00023069"/>
    </source>
</evidence>
<dbReference type="InterPro" id="IPR016024">
    <property type="entry name" value="ARM-type_fold"/>
</dbReference>
<keyword evidence="5" id="KW-0970">Cilium biogenesis/degradation</keyword>
<keyword evidence="9" id="KW-0966">Cell projection</keyword>
<keyword evidence="6" id="KW-0802">TPR repeat</keyword>
<dbReference type="Pfam" id="PF24762">
    <property type="entry name" value="TPR_IF140-IFT172"/>
    <property type="match status" value="1"/>
</dbReference>
<dbReference type="Pfam" id="PF23145">
    <property type="entry name" value="Zf_2nd_IFT121"/>
    <property type="match status" value="1"/>
</dbReference>
<dbReference type="PANTHER" id="PTHR14920:SF0">
    <property type="entry name" value="WD REPEAT DOMAIN 19"/>
    <property type="match status" value="1"/>
</dbReference>
<dbReference type="GO" id="GO:0060271">
    <property type="term" value="P:cilium assembly"/>
    <property type="evidence" value="ECO:0007669"/>
    <property type="project" value="TreeGrafter"/>
</dbReference>
<dbReference type="Gene3D" id="1.25.40.470">
    <property type="match status" value="2"/>
</dbReference>
<organism evidence="14 15">
    <name type="scientific">Adineta steineri</name>
    <dbReference type="NCBI Taxonomy" id="433720"/>
    <lineage>
        <taxon>Eukaryota</taxon>
        <taxon>Metazoa</taxon>
        <taxon>Spiralia</taxon>
        <taxon>Gnathifera</taxon>
        <taxon>Rotifera</taxon>
        <taxon>Eurotatoria</taxon>
        <taxon>Bdelloidea</taxon>
        <taxon>Adinetida</taxon>
        <taxon>Adinetidae</taxon>
        <taxon>Adineta</taxon>
    </lineage>
</organism>
<keyword evidence="3" id="KW-0853">WD repeat</keyword>
<proteinExistence type="predicted"/>
<keyword evidence="7" id="KW-0969">Cilium</keyword>
<evidence type="ECO:0000256" key="1">
    <source>
        <dbReference type="ARBA" id="ARBA00004120"/>
    </source>
</evidence>
<evidence type="ECO:0000313" key="15">
    <source>
        <dbReference type="Proteomes" id="UP000663845"/>
    </source>
</evidence>
<name>A0A814CCB2_9BILA</name>
<dbReference type="InterPro" id="IPR011990">
    <property type="entry name" value="TPR-like_helical_dom_sf"/>
</dbReference>
<gene>
    <name evidence="14" type="ORF">JYZ213_LOCUS12651</name>
</gene>
<protein>
    <recommendedName>
        <fullName evidence="16">WD repeat-containing protein 19</fullName>
    </recommendedName>
</protein>
<feature type="domain" description="IFT121-like zinc finger" evidence="11">
    <location>
        <begin position="1405"/>
        <end position="1451"/>
    </location>
</feature>
<dbReference type="Gene3D" id="2.130.10.10">
    <property type="entry name" value="YVTN repeat-like/Quinoprotein amine dehydrogenase"/>
    <property type="match status" value="2"/>
</dbReference>
<reference evidence="14" key="1">
    <citation type="submission" date="2021-02" db="EMBL/GenBank/DDBJ databases">
        <authorList>
            <person name="Nowell W R."/>
        </authorList>
    </citation>
    <scope>NUCLEOTIDE SEQUENCE</scope>
</reference>
<dbReference type="Pfam" id="PF23389">
    <property type="entry name" value="Beta-prop_WDR19_1st"/>
    <property type="match status" value="1"/>
</dbReference>
<dbReference type="Pfam" id="PF15911">
    <property type="entry name" value="Beta-prop_WDR19_2nd"/>
    <property type="match status" value="1"/>
</dbReference>
<feature type="domain" description="IF140/IFT172/WDR19 TPR" evidence="13">
    <location>
        <begin position="943"/>
        <end position="1176"/>
    </location>
</feature>
<sequence length="1476" mass="166474">MTSSPKRLFAISPEEIGDKPKFSWQTGHGTHIAAVGSLNVITIRNRQGDEISSIPLKGACLQMKWDKDGDTLAAITEKSNIVYLWNSSSQKTSTIDTQTKDHTTVIAWSKSANLLAIGTSRGNVILYDQQTAKKVPLIGQHSSRITTMAWSKDNLLAIGAEDNRISVMLSTGSVIQRCDANDVPKKIKFSEMKREKRGTYEESTVSAIIGKKNLGLWVVADPNSNAAQSAGSQLFTLNFQDKYGDIIDYEWFGDGYIMIGFSAGYFIVISTYHKEIGEELHKTREHKGYLSSIAISTALNKAATCGNGGIKLHELSDQYAIDSIITIEEGNDNLTEIGWSVDGQLLAVAKNTGAIYVYLTKLSMLASVWQQKIAFMTSLHEVSIYDHQTKTKVDNVHLTTEIEPSVLAMSDVYIAVGFNNRALYYRIQSIEEVIKASEHDYLSTITELQINSQYAAAFMNGRIQLHMIEESEKHSEERHAIMFPLADTNDGKILCYCLTKDYLIYGTDKGILSFFHIDEWHVVNKFDKHKTGIQRLFTENFGTSVAFIDQKGDGYLYNVFFENPNTIQIPNLPSGTKSILWETSLDNEWIFTSYDSESITTYSVYRDSLKGPQIMFVGIQRLFTENFGTSVAFIDQKGDGYLYNVFFENPNTIQIPNLPSGTKSILWETSLDNEWIFTSYDSESITTYSVYRDSLKGPQIMFVGTTRLQTFGSVPLLLNGGLLLLLDASGKIVQTQLDTYGFLHESNDQEYTLDEAIDRLSKAILMKRYEDAMFWAKQLNDSNEWNKFATALLYSLNIDYGKIKFNITEIFHSYILAIKVFREIRHPGMVMALEEIKHVEDKSLVSAHFAALFGDYDLAQELFLKCGCPLEALNMRRDCMQFEAAMTLAKAYDPDQIPYISASHAEQLEFTGDSSSAVKFYEQGITKKEKDAHHDQKCLIGLARCYIKVGEIKKGVTIATRLPGKEIKEECAKLLEALKQWPEAAELFEKAECWDSAAIAYIKIKNWVKVGDILPNVTTPKIHSMYAKARESEGRYKEACAAYMKAGEWENAIRIQLNQLKSPEQAVKIVRETQSVEGAKMVAHFFESINDYSSAIQFLVLSKCYTEAFTMAQQNGLIELYSQVIEKVLKDGRDIPLNDLESTAIFFQNQNNHLLAGKFFMFAQNYDRALTHLMHCTGSTESKGIDLAITCVGKARSPLLTQKLLEYLLGEKDQIPKEAKYLFRFYLSLGQYPEASKTAIIIAQQDQESGNYRSARDVLFTMHQELKAQQTAIPFEMANSLMLLHSYILVKIQIKLNNHNRAARLLNRVAHNVSKFPAHVVQILTTTVVECQKAGMNNSAFNFSLILMKPEYRDLIDAKYKKKIEALIRKPDKSENEEEYTPCPHCHQRVPDYELLCPSCQLALPYCIITGAHVIREDLCVCPSCNFPAIHSEFMKYLYTDDTCPMCSTKIDLSRIVKLDGGPAVDSFLAQSSDMS</sequence>
<comment type="subcellular location">
    <subcellularLocation>
        <location evidence="1">Cytoplasm</location>
        <location evidence="1">Cytoskeleton</location>
        <location evidence="1">Cilium basal body</location>
    </subcellularLocation>
</comment>
<dbReference type="InterPro" id="IPR040379">
    <property type="entry name" value="WDR19/dyf-2"/>
</dbReference>
<evidence type="ECO:0000256" key="8">
    <source>
        <dbReference type="ARBA" id="ARBA00023212"/>
    </source>
</evidence>
<evidence type="ECO:0000256" key="6">
    <source>
        <dbReference type="ARBA" id="ARBA00022803"/>
    </source>
</evidence>
<dbReference type="SMART" id="SM00320">
    <property type="entry name" value="WD40"/>
    <property type="match status" value="5"/>
</dbReference>
<dbReference type="SUPFAM" id="SSF48452">
    <property type="entry name" value="TPR-like"/>
    <property type="match status" value="1"/>
</dbReference>
<evidence type="ECO:0000256" key="9">
    <source>
        <dbReference type="ARBA" id="ARBA00023273"/>
    </source>
</evidence>
<evidence type="ECO:0000259" key="11">
    <source>
        <dbReference type="Pfam" id="PF23145"/>
    </source>
</evidence>
<dbReference type="GO" id="GO:0030991">
    <property type="term" value="C:intraciliary transport particle A"/>
    <property type="evidence" value="ECO:0007669"/>
    <property type="project" value="TreeGrafter"/>
</dbReference>
<comment type="caution">
    <text evidence="14">The sequence shown here is derived from an EMBL/GenBank/DDBJ whole genome shotgun (WGS) entry which is preliminary data.</text>
</comment>
<feature type="domain" description="WDR19 WD40 repeat" evidence="10">
    <location>
        <begin position="373"/>
        <end position="621"/>
    </location>
</feature>
<evidence type="ECO:0008006" key="16">
    <source>
        <dbReference type="Google" id="ProtNLM"/>
    </source>
</evidence>
<keyword evidence="8" id="KW-0206">Cytoskeleton</keyword>
<dbReference type="SUPFAM" id="SSF82171">
    <property type="entry name" value="DPP6 N-terminal domain-like"/>
    <property type="match status" value="1"/>
</dbReference>
<feature type="domain" description="WDR19 first beta-propeller" evidence="12">
    <location>
        <begin position="21"/>
        <end position="353"/>
    </location>
</feature>
<dbReference type="GO" id="GO:0005929">
    <property type="term" value="C:cilium"/>
    <property type="evidence" value="ECO:0007669"/>
    <property type="project" value="TreeGrafter"/>
</dbReference>
<dbReference type="InterPro" id="IPR056170">
    <property type="entry name" value="Znf_IFT121-like"/>
</dbReference>
<evidence type="ECO:0000256" key="2">
    <source>
        <dbReference type="ARBA" id="ARBA00022490"/>
    </source>
</evidence>
<dbReference type="SUPFAM" id="SSF48371">
    <property type="entry name" value="ARM repeat"/>
    <property type="match status" value="1"/>
</dbReference>
<dbReference type="InterPro" id="IPR001680">
    <property type="entry name" value="WD40_rpt"/>
</dbReference>
<dbReference type="InterPro" id="IPR057855">
    <property type="entry name" value="Beta-prop_WDR19_1st"/>
</dbReference>
<evidence type="ECO:0000259" key="13">
    <source>
        <dbReference type="Pfam" id="PF24762"/>
    </source>
</evidence>
<evidence type="ECO:0000256" key="4">
    <source>
        <dbReference type="ARBA" id="ARBA00022737"/>
    </source>
</evidence>
<evidence type="ECO:0000313" key="14">
    <source>
        <dbReference type="EMBL" id="CAF0939588.1"/>
    </source>
</evidence>
<dbReference type="InterPro" id="IPR039468">
    <property type="entry name" value="WDR19_WD40_rpt"/>
</dbReference>